<name>A0A7T7L216_9ACTN</name>
<dbReference type="EMBL" id="CP066831">
    <property type="protein sequence ID" value="QQM45008.1"/>
    <property type="molecule type" value="Genomic_DNA"/>
</dbReference>
<evidence type="ECO:0000313" key="2">
    <source>
        <dbReference type="Proteomes" id="UP000595636"/>
    </source>
</evidence>
<keyword evidence="2" id="KW-1185">Reference proteome</keyword>
<dbReference type="AlphaFoldDB" id="A0A7T7L216"/>
<sequence length="114" mass="10872">MANLSLIPVPVATGIADVAAQAVAAAGGGDTAPVGPGRFLYVANGDASPKTVTLATPGTVSGLAIADTAVVVAAGDHAIIPLANVFRGATGRAAITYSAVTSVTVAAFELPSSG</sequence>
<accession>A0A7T7L216</accession>
<organism evidence="1 2">
    <name type="scientific">Streptomyces liliifuscus</name>
    <dbReference type="NCBI Taxonomy" id="2797636"/>
    <lineage>
        <taxon>Bacteria</taxon>
        <taxon>Bacillati</taxon>
        <taxon>Actinomycetota</taxon>
        <taxon>Actinomycetes</taxon>
        <taxon>Kitasatosporales</taxon>
        <taxon>Streptomycetaceae</taxon>
        <taxon>Streptomyces</taxon>
    </lineage>
</organism>
<protein>
    <submittedName>
        <fullName evidence="1">Uncharacterized protein</fullName>
    </submittedName>
</protein>
<dbReference type="Proteomes" id="UP000595636">
    <property type="component" value="Chromosome"/>
</dbReference>
<dbReference type="RefSeq" id="WP_200399819.1">
    <property type="nucleotide sequence ID" value="NZ_CP066831.1"/>
</dbReference>
<evidence type="ECO:0000313" key="1">
    <source>
        <dbReference type="EMBL" id="QQM45008.1"/>
    </source>
</evidence>
<dbReference type="KEGG" id="slf:JEQ17_40125"/>
<reference evidence="1 2" key="1">
    <citation type="submission" date="2020-12" db="EMBL/GenBank/DDBJ databases">
        <title>A novel species.</title>
        <authorList>
            <person name="Li K."/>
        </authorList>
    </citation>
    <scope>NUCLEOTIDE SEQUENCE [LARGE SCALE GENOMIC DNA]</scope>
    <source>
        <strain evidence="1 2">ZYC-3</strain>
    </source>
</reference>
<gene>
    <name evidence="1" type="ORF">JEQ17_40125</name>
</gene>
<proteinExistence type="predicted"/>